<dbReference type="InterPro" id="IPR036612">
    <property type="entry name" value="KH_dom_type_1_sf"/>
</dbReference>
<reference evidence="6" key="2">
    <citation type="submission" date="2017-10" db="EMBL/GenBank/DDBJ databases">
        <title>Ladona fulva Genome sequencing and assembly.</title>
        <authorList>
            <person name="Murali S."/>
            <person name="Richards S."/>
            <person name="Bandaranaike D."/>
            <person name="Bellair M."/>
            <person name="Blankenburg K."/>
            <person name="Chao H."/>
            <person name="Dinh H."/>
            <person name="Doddapaneni H."/>
            <person name="Dugan-Rocha S."/>
            <person name="Elkadiri S."/>
            <person name="Gnanaolivu R."/>
            <person name="Hernandez B."/>
            <person name="Skinner E."/>
            <person name="Javaid M."/>
            <person name="Lee S."/>
            <person name="Li M."/>
            <person name="Ming W."/>
            <person name="Munidasa M."/>
            <person name="Muniz J."/>
            <person name="Nguyen L."/>
            <person name="Hughes D."/>
            <person name="Osuji N."/>
            <person name="Pu L.-L."/>
            <person name="Puazo M."/>
            <person name="Qu C."/>
            <person name="Quiroz J."/>
            <person name="Raj R."/>
            <person name="Weissenberger G."/>
            <person name="Xin Y."/>
            <person name="Zou X."/>
            <person name="Han Y."/>
            <person name="Worley K."/>
            <person name="Muzny D."/>
            <person name="Gibbs R."/>
        </authorList>
    </citation>
    <scope>NUCLEOTIDE SEQUENCE</scope>
    <source>
        <strain evidence="6">Sampled in the wild</strain>
    </source>
</reference>
<feature type="compositionally biased region" description="Gly residues" evidence="3">
    <location>
        <begin position="594"/>
        <end position="608"/>
    </location>
</feature>
<evidence type="ECO:0000256" key="4">
    <source>
        <dbReference type="SAM" id="SignalP"/>
    </source>
</evidence>
<dbReference type="OrthoDB" id="1937934at2759"/>
<comment type="caution">
    <text evidence="6">The sequence shown here is derived from an EMBL/GenBank/DDBJ whole genome shotgun (WGS) entry which is preliminary data.</text>
</comment>
<accession>A0A8K0NZ19</accession>
<dbReference type="EMBL" id="KZ308307">
    <property type="protein sequence ID" value="KAG8227002.1"/>
    <property type="molecule type" value="Genomic_DNA"/>
</dbReference>
<dbReference type="AlphaFoldDB" id="A0A8K0NZ19"/>
<keyword evidence="4" id="KW-0732">Signal</keyword>
<dbReference type="GO" id="GO:0003723">
    <property type="term" value="F:RNA binding"/>
    <property type="evidence" value="ECO:0007669"/>
    <property type="project" value="UniProtKB-UniRule"/>
</dbReference>
<feature type="compositionally biased region" description="Gly residues" evidence="3">
    <location>
        <begin position="513"/>
        <end position="530"/>
    </location>
</feature>
<evidence type="ECO:0000313" key="7">
    <source>
        <dbReference type="Proteomes" id="UP000792457"/>
    </source>
</evidence>
<keyword evidence="1" id="KW-0677">Repeat</keyword>
<dbReference type="SMART" id="SM00322">
    <property type="entry name" value="KH"/>
    <property type="match status" value="3"/>
</dbReference>
<feature type="domain" description="K Homology" evidence="5">
    <location>
        <begin position="319"/>
        <end position="387"/>
    </location>
</feature>
<keyword evidence="2" id="KW-0694">RNA-binding</keyword>
<feature type="signal peptide" evidence="4">
    <location>
        <begin position="1"/>
        <end position="17"/>
    </location>
</feature>
<feature type="compositionally biased region" description="Gly residues" evidence="3">
    <location>
        <begin position="538"/>
        <end position="558"/>
    </location>
</feature>
<keyword evidence="7" id="KW-1185">Reference proteome</keyword>
<feature type="region of interest" description="Disordered" evidence="3">
    <location>
        <begin position="513"/>
        <end position="614"/>
    </location>
</feature>
<feature type="domain" description="K Homology" evidence="5">
    <location>
        <begin position="617"/>
        <end position="687"/>
    </location>
</feature>
<dbReference type="CDD" id="cd22432">
    <property type="entry name" value="KH-I_HNRNPK_rpt1"/>
    <property type="match status" value="1"/>
</dbReference>
<dbReference type="SUPFAM" id="SSF54791">
    <property type="entry name" value="Eukaryotic type KH-domain (KH-domain type I)"/>
    <property type="match status" value="3"/>
</dbReference>
<proteinExistence type="predicted"/>
<feature type="chain" id="PRO_5035482787" description="K Homology domain-containing protein" evidence="4">
    <location>
        <begin position="18"/>
        <end position="694"/>
    </location>
</feature>
<organism evidence="6 7">
    <name type="scientific">Ladona fulva</name>
    <name type="common">Scarce chaser dragonfly</name>
    <name type="synonym">Libellula fulva</name>
    <dbReference type="NCBI Taxonomy" id="123851"/>
    <lineage>
        <taxon>Eukaryota</taxon>
        <taxon>Metazoa</taxon>
        <taxon>Ecdysozoa</taxon>
        <taxon>Arthropoda</taxon>
        <taxon>Hexapoda</taxon>
        <taxon>Insecta</taxon>
        <taxon>Pterygota</taxon>
        <taxon>Palaeoptera</taxon>
        <taxon>Odonata</taxon>
        <taxon>Epiprocta</taxon>
        <taxon>Anisoptera</taxon>
        <taxon>Libelluloidea</taxon>
        <taxon>Libellulidae</taxon>
        <taxon>Ladona</taxon>
    </lineage>
</organism>
<evidence type="ECO:0000256" key="2">
    <source>
        <dbReference type="PROSITE-ProRule" id="PRU00117"/>
    </source>
</evidence>
<evidence type="ECO:0000313" key="6">
    <source>
        <dbReference type="EMBL" id="KAG8227002.1"/>
    </source>
</evidence>
<feature type="compositionally biased region" description="Pro residues" evidence="3">
    <location>
        <begin position="580"/>
        <end position="590"/>
    </location>
</feature>
<dbReference type="Gene3D" id="3.30.1370.10">
    <property type="entry name" value="K Homology domain, type 1"/>
    <property type="match status" value="3"/>
</dbReference>
<gene>
    <name evidence="6" type="ORF">J437_LFUL000307</name>
</gene>
<dbReference type="PROSITE" id="PS50084">
    <property type="entry name" value="KH_TYPE_1"/>
    <property type="match status" value="3"/>
</dbReference>
<evidence type="ECO:0000259" key="5">
    <source>
        <dbReference type="SMART" id="SM00322"/>
    </source>
</evidence>
<feature type="compositionally biased region" description="Pro residues" evidence="3">
    <location>
        <begin position="166"/>
        <end position="182"/>
    </location>
</feature>
<feature type="compositionally biased region" description="Pro residues" evidence="3">
    <location>
        <begin position="559"/>
        <end position="570"/>
    </location>
</feature>
<sequence>MAIVFLLLFDFPMDMSPLTHSPQQFNICLPILSRELLRCYGSVATTVAALFAGRVPGKLLRWFSSSGKYIDRVFSGKFGGHLPPPFRTVPGNGGHSRVYTDRASLEKNEVELIVLTAESKLIAASVHELILEPWRCSFAAPIKSYTCRCTLQSSLPAATRLLSSSPDPPHPCTPPSLHPPAPLSRSRSSLDARSRAPLSYPSFSAVSLFSRACARVSHYVHSSLPFRGGRILFSERVAIRRRVVDLARHGHLTLACCWTTLRVLGGPRASRLTCSPHDTLSPSLLPPAIPQPFPLIRRGMKREADGDMGSPLKRSRSGDDVDVRILIPSKVAGSVIGKGGHNITKLRTEYKASITVPDCPGPERILTICSDLDTALQVVTEIIPCLEDKFSPKIPSRSGSPEDDEVDIRLLVHQSQAGCIIGKSGFKIKELREKTGARIKIYTNCCPQSTDRVVQISGRPNTCIDCIREIVTLVKNSPIKGLNNAYDPHNFDDFYAHEYGGFGDGNSGKGVGGMGGMGGGGGMRGGGGMGGPPPPPQMGGGRGNRFGGPPGGGGMGGPPGGPPPPPPPGPMGGLRGGMSGPPPGGRPMPPSRGGYSGGRPGGFAGGPGNVPSQNMLAKTSTQVTIPKDLAGAIIGKGGARIRKIRSDSGAGITIDEPLLGSNDRVITISGSPSQIQMAQYLLQQSVRENASHAY</sequence>
<evidence type="ECO:0000256" key="3">
    <source>
        <dbReference type="SAM" id="MobiDB-lite"/>
    </source>
</evidence>
<name>A0A8K0NZ19_LADFU</name>
<reference evidence="6" key="1">
    <citation type="submission" date="2013-04" db="EMBL/GenBank/DDBJ databases">
        <authorList>
            <person name="Qu J."/>
            <person name="Murali S.C."/>
            <person name="Bandaranaike D."/>
            <person name="Bellair M."/>
            <person name="Blankenburg K."/>
            <person name="Chao H."/>
            <person name="Dinh H."/>
            <person name="Doddapaneni H."/>
            <person name="Downs B."/>
            <person name="Dugan-Rocha S."/>
            <person name="Elkadiri S."/>
            <person name="Gnanaolivu R.D."/>
            <person name="Hernandez B."/>
            <person name="Javaid M."/>
            <person name="Jayaseelan J.C."/>
            <person name="Lee S."/>
            <person name="Li M."/>
            <person name="Ming W."/>
            <person name="Munidasa M."/>
            <person name="Muniz J."/>
            <person name="Nguyen L."/>
            <person name="Ongeri F."/>
            <person name="Osuji N."/>
            <person name="Pu L.-L."/>
            <person name="Puazo M."/>
            <person name="Qu C."/>
            <person name="Quiroz J."/>
            <person name="Raj R."/>
            <person name="Weissenberger G."/>
            <person name="Xin Y."/>
            <person name="Zou X."/>
            <person name="Han Y."/>
            <person name="Richards S."/>
            <person name="Worley K."/>
            <person name="Muzny D."/>
            <person name="Gibbs R."/>
        </authorList>
    </citation>
    <scope>NUCLEOTIDE SEQUENCE</scope>
    <source>
        <strain evidence="6">Sampled in the wild</strain>
    </source>
</reference>
<dbReference type="CDD" id="cd22433">
    <property type="entry name" value="KH-I_HNRNPK_rpt2"/>
    <property type="match status" value="1"/>
</dbReference>
<feature type="domain" description="K Homology" evidence="5">
    <location>
        <begin position="404"/>
        <end position="475"/>
    </location>
</feature>
<dbReference type="InterPro" id="IPR004088">
    <property type="entry name" value="KH_dom_type_1"/>
</dbReference>
<dbReference type="PANTHER" id="PTHR10288">
    <property type="entry name" value="KH DOMAIN CONTAINING RNA BINDING PROTEIN"/>
    <property type="match status" value="1"/>
</dbReference>
<feature type="region of interest" description="Disordered" evidence="3">
    <location>
        <begin position="160"/>
        <end position="188"/>
    </location>
</feature>
<dbReference type="CDD" id="cd22434">
    <property type="entry name" value="KH-I_HNRNPK_rpt3"/>
    <property type="match status" value="1"/>
</dbReference>
<dbReference type="InterPro" id="IPR004087">
    <property type="entry name" value="KH_dom"/>
</dbReference>
<evidence type="ECO:0000256" key="1">
    <source>
        <dbReference type="ARBA" id="ARBA00022737"/>
    </source>
</evidence>
<dbReference type="GO" id="GO:0010468">
    <property type="term" value="P:regulation of gene expression"/>
    <property type="evidence" value="ECO:0007669"/>
    <property type="project" value="UniProtKB-ARBA"/>
</dbReference>
<dbReference type="Proteomes" id="UP000792457">
    <property type="component" value="Unassembled WGS sequence"/>
</dbReference>
<protein>
    <recommendedName>
        <fullName evidence="5">K Homology domain-containing protein</fullName>
    </recommendedName>
</protein>
<dbReference type="Pfam" id="PF00013">
    <property type="entry name" value="KH_1"/>
    <property type="match status" value="3"/>
</dbReference>